<evidence type="ECO:0000259" key="11">
    <source>
        <dbReference type="SMART" id="SM00160"/>
    </source>
</evidence>
<feature type="compositionally biased region" description="Low complexity" evidence="10">
    <location>
        <begin position="376"/>
        <end position="390"/>
    </location>
</feature>
<evidence type="ECO:0000313" key="13">
    <source>
        <dbReference type="RefSeq" id="XP_022082626.1"/>
    </source>
</evidence>
<evidence type="ECO:0000256" key="3">
    <source>
        <dbReference type="ARBA" id="ARBA00022737"/>
    </source>
</evidence>
<evidence type="ECO:0000313" key="14">
    <source>
        <dbReference type="RefSeq" id="XP_022082627.1"/>
    </source>
</evidence>
<proteinExistence type="predicted"/>
<keyword evidence="6" id="KW-0007">Acetylation</keyword>
<organism evidence="12 13">
    <name type="scientific">Acanthaster planci</name>
    <name type="common">Crown-of-thorns starfish</name>
    <dbReference type="NCBI Taxonomy" id="133434"/>
    <lineage>
        <taxon>Eukaryota</taxon>
        <taxon>Metazoa</taxon>
        <taxon>Echinodermata</taxon>
        <taxon>Eleutherozoa</taxon>
        <taxon>Asterozoa</taxon>
        <taxon>Asteroidea</taxon>
        <taxon>Valvatacea</taxon>
        <taxon>Valvatida</taxon>
        <taxon>Acanthasteridae</taxon>
        <taxon>Acanthaster</taxon>
    </lineage>
</organism>
<keyword evidence="4" id="KW-0509">mRNA transport</keyword>
<keyword evidence="9" id="KW-0539">Nucleus</keyword>
<evidence type="ECO:0000256" key="5">
    <source>
        <dbReference type="ARBA" id="ARBA00022927"/>
    </source>
</evidence>
<dbReference type="Pfam" id="PF00638">
    <property type="entry name" value="Ran_BP1"/>
    <property type="match status" value="1"/>
</dbReference>
<feature type="region of interest" description="Disordered" evidence="10">
    <location>
        <begin position="111"/>
        <end position="162"/>
    </location>
</feature>
<feature type="compositionally biased region" description="Low complexity" evidence="10">
    <location>
        <begin position="229"/>
        <end position="244"/>
    </location>
</feature>
<feature type="domain" description="RanBD1" evidence="11">
    <location>
        <begin position="401"/>
        <end position="540"/>
    </location>
</feature>
<dbReference type="GeneID" id="110974942"/>
<dbReference type="GO" id="GO:0006606">
    <property type="term" value="P:protein import into nucleus"/>
    <property type="evidence" value="ECO:0007669"/>
    <property type="project" value="TreeGrafter"/>
</dbReference>
<name>A0A8B7XRM0_ACAPL</name>
<evidence type="ECO:0000256" key="9">
    <source>
        <dbReference type="ARBA" id="ARBA00023242"/>
    </source>
</evidence>
<feature type="compositionally biased region" description="Polar residues" evidence="10">
    <location>
        <begin position="260"/>
        <end position="269"/>
    </location>
</feature>
<keyword evidence="5" id="KW-0653">Protein transport</keyword>
<evidence type="ECO:0000256" key="8">
    <source>
        <dbReference type="ARBA" id="ARBA00023132"/>
    </source>
</evidence>
<dbReference type="InterPro" id="IPR015007">
    <property type="entry name" value="NUP2/50/61"/>
</dbReference>
<evidence type="ECO:0000256" key="1">
    <source>
        <dbReference type="ARBA" id="ARBA00004567"/>
    </source>
</evidence>
<keyword evidence="7" id="KW-0811">Translocation</keyword>
<dbReference type="KEGG" id="aplc:110974942"/>
<feature type="region of interest" description="Disordered" evidence="10">
    <location>
        <begin position="216"/>
        <end position="311"/>
    </location>
</feature>
<keyword evidence="8" id="KW-0906">Nuclear pore complex</keyword>
<dbReference type="InterPro" id="IPR045255">
    <property type="entry name" value="RanBP1-like"/>
</dbReference>
<dbReference type="OMA" id="GIPCQRM"/>
<dbReference type="GO" id="GO:0051028">
    <property type="term" value="P:mRNA transport"/>
    <property type="evidence" value="ECO:0007669"/>
    <property type="project" value="UniProtKB-KW"/>
</dbReference>
<reference evidence="13 14" key="1">
    <citation type="submission" date="2025-04" db="UniProtKB">
        <authorList>
            <consortium name="RefSeq"/>
        </authorList>
    </citation>
    <scope>IDENTIFICATION</scope>
</reference>
<feature type="compositionally biased region" description="Basic and acidic residues" evidence="10">
    <location>
        <begin position="1"/>
        <end position="14"/>
    </location>
</feature>
<feature type="region of interest" description="Disordered" evidence="10">
    <location>
        <begin position="46"/>
        <end position="70"/>
    </location>
</feature>
<dbReference type="OrthoDB" id="10062131at2759"/>
<keyword evidence="12" id="KW-1185">Reference proteome</keyword>
<dbReference type="PANTHER" id="PTHR23138">
    <property type="entry name" value="RAN BINDING PROTEIN"/>
    <property type="match status" value="1"/>
</dbReference>
<evidence type="ECO:0000256" key="2">
    <source>
        <dbReference type="ARBA" id="ARBA00022448"/>
    </source>
</evidence>
<keyword evidence="3" id="KW-0677">Repeat</keyword>
<dbReference type="SMART" id="SM00160">
    <property type="entry name" value="RanBD"/>
    <property type="match status" value="1"/>
</dbReference>
<evidence type="ECO:0000313" key="12">
    <source>
        <dbReference type="Proteomes" id="UP000694845"/>
    </source>
</evidence>
<dbReference type="RefSeq" id="XP_022082627.1">
    <property type="nucleotide sequence ID" value="XM_022226935.1"/>
</dbReference>
<dbReference type="Gene3D" id="2.30.29.30">
    <property type="entry name" value="Pleckstrin-homology domain (PH domain)/Phosphotyrosine-binding domain (PTB)"/>
    <property type="match status" value="1"/>
</dbReference>
<dbReference type="Proteomes" id="UP000694845">
    <property type="component" value="Unplaced"/>
</dbReference>
<evidence type="ECO:0000256" key="10">
    <source>
        <dbReference type="SAM" id="MobiDB-lite"/>
    </source>
</evidence>
<evidence type="ECO:0000256" key="4">
    <source>
        <dbReference type="ARBA" id="ARBA00022816"/>
    </source>
</evidence>
<feature type="region of interest" description="Disordered" evidence="10">
    <location>
        <begin position="1"/>
        <end position="25"/>
    </location>
</feature>
<feature type="region of interest" description="Disordered" evidence="10">
    <location>
        <begin position="375"/>
        <end position="403"/>
    </location>
</feature>
<dbReference type="PANTHER" id="PTHR23138:SF141">
    <property type="entry name" value="NUCLEAR PORE COMPLEX PROTEIN NUP50"/>
    <property type="match status" value="1"/>
</dbReference>
<dbReference type="AlphaFoldDB" id="A0A8B7XRM0"/>
<accession>A0A8B7XRM0</accession>
<dbReference type="Pfam" id="PF08911">
    <property type="entry name" value="NUP50"/>
    <property type="match status" value="1"/>
</dbReference>
<protein>
    <submittedName>
        <fullName evidence="13 14">Nuclear pore complex protein Nup50-like</fullName>
    </submittedName>
</protein>
<feature type="compositionally biased region" description="Basic and acidic residues" evidence="10">
    <location>
        <begin position="391"/>
        <end position="403"/>
    </location>
</feature>
<dbReference type="RefSeq" id="XP_022082626.1">
    <property type="nucleotide sequence ID" value="XM_022226934.1"/>
</dbReference>
<evidence type="ECO:0000256" key="6">
    <source>
        <dbReference type="ARBA" id="ARBA00022990"/>
    </source>
</evidence>
<keyword evidence="2" id="KW-0813">Transport</keyword>
<feature type="compositionally biased region" description="Polar residues" evidence="10">
    <location>
        <begin position="131"/>
        <end position="143"/>
    </location>
</feature>
<feature type="compositionally biased region" description="Low complexity" evidence="10">
    <location>
        <begin position="297"/>
        <end position="308"/>
    </location>
</feature>
<dbReference type="CDD" id="cd13170">
    <property type="entry name" value="RanBD_NUP50"/>
    <property type="match status" value="1"/>
</dbReference>
<comment type="subcellular location">
    <subcellularLocation>
        <location evidence="1">Nucleus</location>
        <location evidence="1">Nuclear pore complex</location>
    </subcellularLocation>
</comment>
<gene>
    <name evidence="13 14" type="primary">LOC110974942</name>
</gene>
<dbReference type="SUPFAM" id="SSF50729">
    <property type="entry name" value="PH domain-like"/>
    <property type="match status" value="1"/>
</dbReference>
<feature type="compositionally biased region" description="Low complexity" evidence="10">
    <location>
        <begin position="114"/>
        <end position="130"/>
    </location>
</feature>
<dbReference type="InterPro" id="IPR000156">
    <property type="entry name" value="Ran_bind_dom"/>
</dbReference>
<dbReference type="InterPro" id="IPR011993">
    <property type="entry name" value="PH-like_dom_sf"/>
</dbReference>
<evidence type="ECO:0000256" key="7">
    <source>
        <dbReference type="ARBA" id="ARBA00023010"/>
    </source>
</evidence>
<sequence length="546" mass="57390">MAKRRAGTELTDRNWEEEEVPEEAGTFKAAGDDVLAQRVIRKAKRRFQAGEGNDAGQDSDTKPSPFVGFAFGTNKPSAGFSFKVTKSDTQTAPSFSFKSSVSDVAPALAKADTIPISSGPSSSISSSFGGTKQSASPASTNGTQGVATGGAPQPPPTTALSQQYSQKLQNLNRSVSAWIQKHVGENPVCDLTPVFEDYKKHLREIEKLRAGNVGVAGSQRMETSSEVEASAPSTSSTFSFGKSSDTVQDAKVSDSMKASPATSTFSFGSSDGKGAFGKSSDADQFAKATDSSKAAPTTSTFSFGSSDSKGASLPKADFFKKTAPAATTDAKTSSFSFGRSDTTPVAPSFSAGKFGNPTTGSLFGSAKPFSFGVGKSSDVTTSSEAATTASEDSKTANDDNYEPPKVEVKAVQEKDSLYSKKCKLFYKKGDGYKDRGVGMLHLKKTADSLQLLVRADTNLGNVILNITVPATLPISRQGKNNLLLVTPVNPPVETTCPKCNKKYPRPQDSNACDNGCSPDPMALLVRVKTGQDADEALEKINELRGV</sequence>
<dbReference type="GO" id="GO:0005643">
    <property type="term" value="C:nuclear pore"/>
    <property type="evidence" value="ECO:0007669"/>
    <property type="project" value="UniProtKB-SubCell"/>
</dbReference>